<evidence type="ECO:0000256" key="2">
    <source>
        <dbReference type="ARBA" id="ARBA00012704"/>
    </source>
</evidence>
<evidence type="ECO:0000256" key="3">
    <source>
        <dbReference type="ARBA" id="ARBA00022676"/>
    </source>
</evidence>
<feature type="domain" description="Glycosyltransferase 2-like" evidence="5">
    <location>
        <begin position="43"/>
        <end position="183"/>
    </location>
</feature>
<name>A0A438ETE9_VITVI</name>
<dbReference type="InterPro" id="IPR039528">
    <property type="entry name" value="DPM1-like"/>
</dbReference>
<proteinExistence type="inferred from homology"/>
<evidence type="ECO:0000313" key="6">
    <source>
        <dbReference type="EMBL" id="RVW50878.1"/>
    </source>
</evidence>
<reference evidence="6 7" key="1">
    <citation type="journal article" date="2018" name="PLoS Genet.">
        <title>Population sequencing reveals clonal diversity and ancestral inbreeding in the grapevine cultivar Chardonnay.</title>
        <authorList>
            <person name="Roach M.J."/>
            <person name="Johnson D.L."/>
            <person name="Bohlmann J."/>
            <person name="van Vuuren H.J."/>
            <person name="Jones S.J."/>
            <person name="Pretorius I.S."/>
            <person name="Schmidt S.A."/>
            <person name="Borneman A.R."/>
        </authorList>
    </citation>
    <scope>NUCLEOTIDE SEQUENCE [LARGE SCALE GENOMIC DNA]</scope>
    <source>
        <strain evidence="7">cv. Chardonnay</strain>
        <tissue evidence="6">Leaf</tissue>
    </source>
</reference>
<evidence type="ECO:0000256" key="4">
    <source>
        <dbReference type="ARBA" id="ARBA00022679"/>
    </source>
</evidence>
<accession>A0A438ETE9</accession>
<comment type="similarity">
    <text evidence="1">Belongs to the glycosyltransferase 2 family.</text>
</comment>
<dbReference type="EC" id="2.4.1.83" evidence="2"/>
<sequence>MRCVIAWERKSWEDRAWCDPRSCSMVILPVVCMLCLTLCWDVDFEIIIVDDGSPDGTQEIVKQLQQVYGEDRILLRARPKKLGLGTAYSHGLKHASGNFVVIMDADLSHHVSVFHMVWMVIWDNVEDLGLDHGETIPSGENLAKIFAKLYQGANVLAQTLLWPGVSDLTGSFRLYKKSVLEEVISSCVSKGYVFQMEIIVRASRKGYHIEEVEIYFCLIGVLIKN</sequence>
<dbReference type="PANTHER" id="PTHR43398">
    <property type="entry name" value="DOLICHOL-PHOSPHATE MANNOSYLTRANSFERASE SUBUNIT 1"/>
    <property type="match status" value="1"/>
</dbReference>
<protein>
    <recommendedName>
        <fullName evidence="2">dolichyl-phosphate beta-D-mannosyltransferase</fullName>
        <ecNumber evidence="2">2.4.1.83</ecNumber>
    </recommendedName>
</protein>
<dbReference type="Gene3D" id="3.90.550.10">
    <property type="entry name" value="Spore Coat Polysaccharide Biosynthesis Protein SpsA, Chain A"/>
    <property type="match status" value="1"/>
</dbReference>
<dbReference type="EMBL" id="QGNW01001190">
    <property type="protein sequence ID" value="RVW50878.1"/>
    <property type="molecule type" value="Genomic_DNA"/>
</dbReference>
<dbReference type="AlphaFoldDB" id="A0A438ETE9"/>
<dbReference type="GO" id="GO:0004582">
    <property type="term" value="F:dolichyl-phosphate beta-D-mannosyltransferase activity"/>
    <property type="evidence" value="ECO:0007669"/>
    <property type="project" value="UniProtKB-EC"/>
</dbReference>
<comment type="caution">
    <text evidence="6">The sequence shown here is derived from an EMBL/GenBank/DDBJ whole genome shotgun (WGS) entry which is preliminary data.</text>
</comment>
<keyword evidence="3 6" id="KW-0328">Glycosyltransferase</keyword>
<keyword evidence="4 6" id="KW-0808">Transferase</keyword>
<evidence type="ECO:0000313" key="7">
    <source>
        <dbReference type="Proteomes" id="UP000288805"/>
    </source>
</evidence>
<evidence type="ECO:0000259" key="5">
    <source>
        <dbReference type="Pfam" id="PF00535"/>
    </source>
</evidence>
<dbReference type="InterPro" id="IPR029044">
    <property type="entry name" value="Nucleotide-diphossugar_trans"/>
</dbReference>
<gene>
    <name evidence="6" type="primary">DPMS1_0</name>
    <name evidence="6" type="ORF">CK203_071289</name>
</gene>
<dbReference type="Proteomes" id="UP000288805">
    <property type="component" value="Unassembled WGS sequence"/>
</dbReference>
<dbReference type="InterPro" id="IPR001173">
    <property type="entry name" value="Glyco_trans_2-like"/>
</dbReference>
<dbReference type="SUPFAM" id="SSF53448">
    <property type="entry name" value="Nucleotide-diphospho-sugar transferases"/>
    <property type="match status" value="1"/>
</dbReference>
<dbReference type="Pfam" id="PF00535">
    <property type="entry name" value="Glycos_transf_2"/>
    <property type="match status" value="1"/>
</dbReference>
<evidence type="ECO:0000256" key="1">
    <source>
        <dbReference type="ARBA" id="ARBA00006739"/>
    </source>
</evidence>
<organism evidence="6 7">
    <name type="scientific">Vitis vinifera</name>
    <name type="common">Grape</name>
    <dbReference type="NCBI Taxonomy" id="29760"/>
    <lineage>
        <taxon>Eukaryota</taxon>
        <taxon>Viridiplantae</taxon>
        <taxon>Streptophyta</taxon>
        <taxon>Embryophyta</taxon>
        <taxon>Tracheophyta</taxon>
        <taxon>Spermatophyta</taxon>
        <taxon>Magnoliopsida</taxon>
        <taxon>eudicotyledons</taxon>
        <taxon>Gunneridae</taxon>
        <taxon>Pentapetalae</taxon>
        <taxon>rosids</taxon>
        <taxon>Vitales</taxon>
        <taxon>Vitaceae</taxon>
        <taxon>Viteae</taxon>
        <taxon>Vitis</taxon>
    </lineage>
</organism>
<dbReference type="PANTHER" id="PTHR43398:SF1">
    <property type="entry name" value="DOLICHOL-PHOSPHATE MANNOSYLTRANSFERASE SUBUNIT 1"/>
    <property type="match status" value="1"/>
</dbReference>